<sequence>MSLWQSFKRLPEQEQKRQFEILAKSDMQRIRMEVWIEEEGERTNVCVKNVLGKRCSYCGCRELEG</sequence>
<gene>
    <name evidence="1" type="ORF">B597_019680</name>
</gene>
<proteinExistence type="predicted"/>
<accession>A0A061JN46</accession>
<protein>
    <submittedName>
        <fullName evidence="1">Uncharacterized protein</fullName>
    </submittedName>
</protein>
<reference evidence="1 2" key="1">
    <citation type="journal article" date="2013" name="Genome Announc.">
        <title>Draft Genome of the Nitrogen-Fixing Bacterium Pseudomonas stutzeri Strain KOS6 Isolated from Industrial Hydrocarbon Sludge.</title>
        <authorList>
            <person name="Grigoryeva T.V."/>
            <person name="Laikov A.V."/>
            <person name="Naumova R.P."/>
            <person name="Manolov A.I."/>
            <person name="Larin A.K."/>
            <person name="Karpova I.Y."/>
            <person name="Semashko T.A."/>
            <person name="Alexeev D.G."/>
            <person name="Kostryukova E.S."/>
            <person name="Muller R."/>
            <person name="Govorun V.M."/>
        </authorList>
    </citation>
    <scope>NUCLEOTIDE SEQUENCE [LARGE SCALE GENOMIC DNA]</scope>
    <source>
        <strain evidence="1 2">KOS6</strain>
    </source>
</reference>
<dbReference type="OrthoDB" id="6920943at2"/>
<dbReference type="EMBL" id="AMCZ02000035">
    <property type="protein sequence ID" value="EWC39614.1"/>
    <property type="molecule type" value="Genomic_DNA"/>
</dbReference>
<name>A0A061JN46_STUST</name>
<comment type="caution">
    <text evidence="1">The sequence shown here is derived from an EMBL/GenBank/DDBJ whole genome shotgun (WGS) entry which is preliminary data.</text>
</comment>
<dbReference type="AlphaFoldDB" id="A0A061JN46"/>
<evidence type="ECO:0000313" key="2">
    <source>
        <dbReference type="Proteomes" id="UP000026923"/>
    </source>
</evidence>
<dbReference type="RefSeq" id="WP_003297461.1">
    <property type="nucleotide sequence ID" value="NZ_KK020676.1"/>
</dbReference>
<dbReference type="HOGENOM" id="CLU_2846554_0_0_6"/>
<dbReference type="Proteomes" id="UP000026923">
    <property type="component" value="Unassembled WGS sequence"/>
</dbReference>
<organism evidence="1 2">
    <name type="scientific">Stutzerimonas stutzeri KOS6</name>
    <dbReference type="NCBI Taxonomy" id="1218352"/>
    <lineage>
        <taxon>Bacteria</taxon>
        <taxon>Pseudomonadati</taxon>
        <taxon>Pseudomonadota</taxon>
        <taxon>Gammaproteobacteria</taxon>
        <taxon>Pseudomonadales</taxon>
        <taxon>Pseudomonadaceae</taxon>
        <taxon>Stutzerimonas</taxon>
    </lineage>
</organism>
<evidence type="ECO:0000313" key="1">
    <source>
        <dbReference type="EMBL" id="EWC39614.1"/>
    </source>
</evidence>